<keyword evidence="13 24" id="KW-0472">Membrane</keyword>
<feature type="transmembrane region" description="Helical" evidence="24">
    <location>
        <begin position="777"/>
        <end position="795"/>
    </location>
</feature>
<feature type="transmembrane region" description="Helical" evidence="24">
    <location>
        <begin position="582"/>
        <end position="601"/>
    </location>
</feature>
<dbReference type="GO" id="GO:0045893">
    <property type="term" value="P:positive regulation of DNA-templated transcription"/>
    <property type="evidence" value="ECO:0007669"/>
    <property type="project" value="TreeGrafter"/>
</dbReference>
<feature type="transmembrane region" description="Helical" evidence="24">
    <location>
        <begin position="826"/>
        <end position="845"/>
    </location>
</feature>
<reference evidence="28" key="2">
    <citation type="submission" date="2021-08" db="EMBL/GenBank/DDBJ databases">
        <authorList>
            <person name="Eriksson T."/>
        </authorList>
    </citation>
    <scope>NUCLEOTIDE SEQUENCE</scope>
    <source>
        <strain evidence="28">Stoneville</strain>
        <tissue evidence="28">Whole head</tissue>
    </source>
</reference>
<feature type="transmembrane region" description="Helical" evidence="24">
    <location>
        <begin position="613"/>
        <end position="631"/>
    </location>
</feature>
<dbReference type="Pfam" id="PF00147">
    <property type="entry name" value="Fibrinogen_C"/>
    <property type="match status" value="1"/>
</dbReference>
<evidence type="ECO:0000256" key="12">
    <source>
        <dbReference type="ARBA" id="ARBA00023125"/>
    </source>
</evidence>
<keyword evidence="14" id="KW-1015">Disulfide bond</keyword>
<dbReference type="GO" id="GO:0007271">
    <property type="term" value="P:synaptic transmission, cholinergic"/>
    <property type="evidence" value="ECO:0007669"/>
    <property type="project" value="UniProtKB-ARBA"/>
</dbReference>
<evidence type="ECO:0000256" key="1">
    <source>
        <dbReference type="ARBA" id="ARBA00003328"/>
    </source>
</evidence>
<dbReference type="PRINTS" id="PR00252">
    <property type="entry name" value="NRIONCHANNEL"/>
</dbReference>
<dbReference type="GO" id="GO:0003725">
    <property type="term" value="F:double-stranded RNA binding"/>
    <property type="evidence" value="ECO:0007669"/>
    <property type="project" value="TreeGrafter"/>
</dbReference>
<dbReference type="CDD" id="cd19031">
    <property type="entry name" value="LGIC_ECD_nAChR_proto_alpha-like"/>
    <property type="match status" value="1"/>
</dbReference>
<keyword evidence="4 24" id="KW-0813">Transport</keyword>
<evidence type="ECO:0000256" key="15">
    <source>
        <dbReference type="ARBA" id="ARBA00023159"/>
    </source>
</evidence>
<dbReference type="Gene3D" id="3.30.460.10">
    <property type="entry name" value="Beta Polymerase, domain 2"/>
    <property type="match status" value="1"/>
</dbReference>
<evidence type="ECO:0000256" key="5">
    <source>
        <dbReference type="ARBA" id="ARBA00022475"/>
    </source>
</evidence>
<dbReference type="InterPro" id="IPR006202">
    <property type="entry name" value="Neur_chan_lig-bd"/>
</dbReference>
<evidence type="ECO:0000256" key="8">
    <source>
        <dbReference type="ARBA" id="ARBA00022989"/>
    </source>
</evidence>
<dbReference type="GO" id="GO:0022848">
    <property type="term" value="F:acetylcholine-gated monoatomic cation-selective channel activity"/>
    <property type="evidence" value="ECO:0007669"/>
    <property type="project" value="InterPro"/>
</dbReference>
<comment type="caution">
    <text evidence="28">The sequence shown here is derived from an EMBL/GenBank/DDBJ whole genome shotgun (WGS) entry which is preliminary data.</text>
</comment>
<dbReference type="InterPro" id="IPR002181">
    <property type="entry name" value="Fibrinogen_a/b/g_C_dom"/>
</dbReference>
<dbReference type="PROSITE" id="PS50152">
    <property type="entry name" value="25A_SYNTH_3"/>
    <property type="match status" value="1"/>
</dbReference>
<dbReference type="SUPFAM" id="SSF90112">
    <property type="entry name" value="Neurotransmitter-gated ion-channel transmembrane pore"/>
    <property type="match status" value="1"/>
</dbReference>
<evidence type="ECO:0000256" key="17">
    <source>
        <dbReference type="ARBA" id="ARBA00023170"/>
    </source>
</evidence>
<dbReference type="FunFam" id="3.30.460.10:FF:000093">
    <property type="entry name" value="Interleukin enhancer-binding factor 2"/>
    <property type="match status" value="1"/>
</dbReference>
<evidence type="ECO:0000256" key="23">
    <source>
        <dbReference type="ARBA" id="ARBA00034104"/>
    </source>
</evidence>
<dbReference type="Gene3D" id="1.20.58.390">
    <property type="entry name" value="Neurotransmitter-gated ion-channel transmembrane domain"/>
    <property type="match status" value="2"/>
</dbReference>
<dbReference type="GO" id="GO:0071013">
    <property type="term" value="C:catalytic step 2 spliceosome"/>
    <property type="evidence" value="ECO:0007669"/>
    <property type="project" value="TreeGrafter"/>
</dbReference>
<organism evidence="28 29">
    <name type="scientific">Tenebrio molitor</name>
    <name type="common">Yellow mealworm beetle</name>
    <dbReference type="NCBI Taxonomy" id="7067"/>
    <lineage>
        <taxon>Eukaryota</taxon>
        <taxon>Metazoa</taxon>
        <taxon>Ecdysozoa</taxon>
        <taxon>Arthropoda</taxon>
        <taxon>Hexapoda</taxon>
        <taxon>Insecta</taxon>
        <taxon>Pterygota</taxon>
        <taxon>Neoptera</taxon>
        <taxon>Endopterygota</taxon>
        <taxon>Coleoptera</taxon>
        <taxon>Polyphaga</taxon>
        <taxon>Cucujiformia</taxon>
        <taxon>Tenebrionidae</taxon>
        <taxon>Tenebrio</taxon>
    </lineage>
</organism>
<dbReference type="InterPro" id="IPR014716">
    <property type="entry name" value="Fibrinogen_a/b/g_C_1"/>
</dbReference>
<keyword evidence="19" id="KW-0539">Nucleus</keyword>
<dbReference type="InterPro" id="IPR043519">
    <property type="entry name" value="NT_sf"/>
</dbReference>
<dbReference type="Pfam" id="PF07528">
    <property type="entry name" value="DZF_N"/>
    <property type="match status" value="1"/>
</dbReference>
<feature type="compositionally biased region" description="Acidic residues" evidence="25">
    <location>
        <begin position="1742"/>
        <end position="1761"/>
    </location>
</feature>
<evidence type="ECO:0000256" key="16">
    <source>
        <dbReference type="ARBA" id="ARBA00023163"/>
    </source>
</evidence>
<dbReference type="SMART" id="SM00718">
    <property type="entry name" value="DM4_12"/>
    <property type="match status" value="1"/>
</dbReference>
<reference evidence="28" key="1">
    <citation type="journal article" date="2020" name="J Insects Food Feed">
        <title>The yellow mealworm (Tenebrio molitor) genome: a resource for the emerging insects as food and feed industry.</title>
        <authorList>
            <person name="Eriksson T."/>
            <person name="Andere A."/>
            <person name="Kelstrup H."/>
            <person name="Emery V."/>
            <person name="Picard C."/>
        </authorList>
    </citation>
    <scope>NUCLEOTIDE SEQUENCE</scope>
    <source>
        <strain evidence="28">Stoneville</strain>
        <tissue evidence="28">Whole head</tissue>
    </source>
</reference>
<keyword evidence="18" id="KW-0325">Glycoprotein</keyword>
<keyword evidence="8 24" id="KW-1133">Transmembrane helix</keyword>
<evidence type="ECO:0000256" key="9">
    <source>
        <dbReference type="ARBA" id="ARBA00023015"/>
    </source>
</evidence>
<dbReference type="InterPro" id="IPR038050">
    <property type="entry name" value="Neuro_actylchol_rec"/>
</dbReference>
<evidence type="ECO:0000256" key="18">
    <source>
        <dbReference type="ARBA" id="ARBA00023180"/>
    </source>
</evidence>
<dbReference type="InterPro" id="IPR049402">
    <property type="entry name" value="DZF_dom_C"/>
</dbReference>
<keyword evidence="10" id="KW-0770">Synapse</keyword>
<evidence type="ECO:0000256" key="7">
    <source>
        <dbReference type="ARBA" id="ARBA00022729"/>
    </source>
</evidence>
<keyword evidence="12" id="KW-0238">DNA-binding</keyword>
<evidence type="ECO:0000313" key="28">
    <source>
        <dbReference type="EMBL" id="KAH0810600.1"/>
    </source>
</evidence>
<evidence type="ECO:0000256" key="22">
    <source>
        <dbReference type="ARBA" id="ARBA00023303"/>
    </source>
</evidence>
<dbReference type="Proteomes" id="UP000719412">
    <property type="component" value="Unassembled WGS sequence"/>
</dbReference>
<dbReference type="Pfam" id="PF02931">
    <property type="entry name" value="Neur_chan_LBD"/>
    <property type="match status" value="1"/>
</dbReference>
<feature type="domain" description="Fibrinogen C-terminal" evidence="26">
    <location>
        <begin position="1197"/>
        <end position="1336"/>
    </location>
</feature>
<dbReference type="InterPro" id="IPR002394">
    <property type="entry name" value="Nicotinic_acetylcholine_rcpt"/>
</dbReference>
<feature type="compositionally biased region" description="Basic and acidic residues" evidence="25">
    <location>
        <begin position="1730"/>
        <end position="1741"/>
    </location>
</feature>
<feature type="transmembrane region" description="Helical" evidence="24">
    <location>
        <begin position="517"/>
        <end position="541"/>
    </location>
</feature>
<dbReference type="FunFam" id="1.20.58.390:FF:000022">
    <property type="entry name" value="Nicotinic acetylcholine receptor subunit alpha4"/>
    <property type="match status" value="1"/>
</dbReference>
<keyword evidence="20" id="KW-0628">Postsynaptic cell membrane</keyword>
<dbReference type="InterPro" id="IPR049401">
    <property type="entry name" value="DZF_dom_N"/>
</dbReference>
<name>A0A8J6H9J7_TENMO</name>
<dbReference type="CDD" id="cd19064">
    <property type="entry name" value="LGIC_TM_nAChR"/>
    <property type="match status" value="1"/>
</dbReference>
<gene>
    <name evidence="28" type="ORF">GEV33_012190</name>
</gene>
<feature type="compositionally biased region" description="Polar residues" evidence="25">
    <location>
        <begin position="174"/>
        <end position="191"/>
    </location>
</feature>
<feature type="transmembrane region" description="Helical" evidence="24">
    <location>
        <begin position="548"/>
        <end position="570"/>
    </location>
</feature>
<evidence type="ECO:0000256" key="24">
    <source>
        <dbReference type="RuleBase" id="RU000687"/>
    </source>
</evidence>
<evidence type="ECO:0000256" key="2">
    <source>
        <dbReference type="ARBA" id="ARBA00004123"/>
    </source>
</evidence>
<dbReference type="SUPFAM" id="SSF81301">
    <property type="entry name" value="Nucleotidyltransferase"/>
    <property type="match status" value="1"/>
</dbReference>
<feature type="region of interest" description="Disordered" evidence="25">
    <location>
        <begin position="160"/>
        <end position="197"/>
    </location>
</feature>
<dbReference type="InterPro" id="IPR006561">
    <property type="entry name" value="DZF_dom"/>
</dbReference>
<dbReference type="InterPro" id="IPR018000">
    <property type="entry name" value="Neurotransmitter_ion_chnl_CS"/>
</dbReference>
<dbReference type="GO" id="GO:0045211">
    <property type="term" value="C:postsynaptic membrane"/>
    <property type="evidence" value="ECO:0007669"/>
    <property type="project" value="UniProtKB-SubCell"/>
</dbReference>
<dbReference type="FunFam" id="2.70.170.10:FF:000013">
    <property type="entry name" value="Acetylcholine receptor subunit alpha"/>
    <property type="match status" value="1"/>
</dbReference>
<dbReference type="InterPro" id="IPR052134">
    <property type="entry name" value="ILF2"/>
</dbReference>
<proteinExistence type="inferred from homology"/>
<dbReference type="SUPFAM" id="SSF63712">
    <property type="entry name" value="Nicotinic receptor ligand binding domain-like"/>
    <property type="match status" value="1"/>
</dbReference>
<evidence type="ECO:0000256" key="6">
    <source>
        <dbReference type="ARBA" id="ARBA00022692"/>
    </source>
</evidence>
<dbReference type="GO" id="GO:0004888">
    <property type="term" value="F:transmembrane signaling receptor activity"/>
    <property type="evidence" value="ECO:0007669"/>
    <property type="project" value="InterPro"/>
</dbReference>
<dbReference type="Pfam" id="PF07841">
    <property type="entry name" value="DM4_12"/>
    <property type="match status" value="1"/>
</dbReference>
<comment type="function">
    <text evidence="1">After binding acetylcholine, the AChR responds by an extensive change in conformation that affects all subunits and leads to opening of an ion-conducting channel across the plasma membrane.</text>
</comment>
<dbReference type="PROSITE" id="PS00236">
    <property type="entry name" value="NEUROTR_ION_CHANNEL"/>
    <property type="match status" value="1"/>
</dbReference>
<dbReference type="SMART" id="SM00186">
    <property type="entry name" value="FBG"/>
    <property type="match status" value="1"/>
</dbReference>
<dbReference type="Gene3D" id="2.70.170.10">
    <property type="entry name" value="Neurotransmitter-gated ion-channel ligand-binding domain"/>
    <property type="match status" value="1"/>
</dbReference>
<keyword evidence="5" id="KW-1003">Cell membrane</keyword>
<protein>
    <submittedName>
        <fullName evidence="28">Uncharacterized protein</fullName>
    </submittedName>
</protein>
<keyword evidence="16" id="KW-0804">Transcription</keyword>
<evidence type="ECO:0000256" key="4">
    <source>
        <dbReference type="ARBA" id="ARBA00022448"/>
    </source>
</evidence>
<evidence type="ECO:0000259" key="26">
    <source>
        <dbReference type="PROSITE" id="PS51406"/>
    </source>
</evidence>
<evidence type="ECO:0000256" key="11">
    <source>
        <dbReference type="ARBA" id="ARBA00023065"/>
    </source>
</evidence>
<dbReference type="InterPro" id="IPR006631">
    <property type="entry name" value="DM4_12"/>
</dbReference>
<dbReference type="InterPro" id="IPR006029">
    <property type="entry name" value="Neurotrans-gated_channel_TM"/>
</dbReference>
<evidence type="ECO:0000256" key="20">
    <source>
        <dbReference type="ARBA" id="ARBA00023257"/>
    </source>
</evidence>
<evidence type="ECO:0000256" key="3">
    <source>
        <dbReference type="ARBA" id="ARBA00009237"/>
    </source>
</evidence>
<feature type="signal peptide" evidence="24">
    <location>
        <begin position="1"/>
        <end position="22"/>
    </location>
</feature>
<keyword evidence="11 24" id="KW-0406">Ion transport</keyword>
<dbReference type="SMART" id="SM00572">
    <property type="entry name" value="DZF"/>
    <property type="match status" value="1"/>
</dbReference>
<comment type="similarity">
    <text evidence="3">Belongs to the ligand-gated ion channel (TC 1.A.9) family. Acetylcholine receptor (TC 1.A.9.1) subfamily.</text>
</comment>
<comment type="caution">
    <text evidence="24">Lacks conserved residue(s) required for the propagation of feature annotation.</text>
</comment>
<dbReference type="EMBL" id="JABDTM020027390">
    <property type="protein sequence ID" value="KAH0810600.1"/>
    <property type="molecule type" value="Genomic_DNA"/>
</dbReference>
<evidence type="ECO:0000256" key="10">
    <source>
        <dbReference type="ARBA" id="ARBA00023018"/>
    </source>
</evidence>
<keyword evidence="21" id="KW-1071">Ligand-gated ion channel</keyword>
<evidence type="ECO:0000256" key="19">
    <source>
        <dbReference type="ARBA" id="ARBA00023242"/>
    </source>
</evidence>
<dbReference type="InterPro" id="IPR036056">
    <property type="entry name" value="Fibrinogen-like_C"/>
</dbReference>
<keyword evidence="6 24" id="KW-0812">Transmembrane</keyword>
<evidence type="ECO:0000256" key="25">
    <source>
        <dbReference type="SAM" id="MobiDB-lite"/>
    </source>
</evidence>
<dbReference type="InterPro" id="IPR036719">
    <property type="entry name" value="Neuro-gated_channel_TM_sf"/>
</dbReference>
<evidence type="ECO:0000259" key="27">
    <source>
        <dbReference type="PROSITE" id="PS51703"/>
    </source>
</evidence>
<evidence type="ECO:0000256" key="13">
    <source>
        <dbReference type="ARBA" id="ARBA00023136"/>
    </source>
</evidence>
<feature type="chain" id="PRO_5035337948" evidence="24">
    <location>
        <begin position="23"/>
        <end position="1761"/>
    </location>
</feature>
<dbReference type="PANTHER" id="PTHR46447">
    <property type="entry name" value="INTERLEUKIN ENHANCER-BINDING FACTOR"/>
    <property type="match status" value="1"/>
</dbReference>
<dbReference type="FunFam" id="1.20.58.390:FF:000012">
    <property type="entry name" value="Acetylcholine receptor subunit alpha-like"/>
    <property type="match status" value="1"/>
</dbReference>
<dbReference type="InterPro" id="IPR006201">
    <property type="entry name" value="Neur_channel"/>
</dbReference>
<keyword evidence="29" id="KW-1185">Reference proteome</keyword>
<evidence type="ECO:0000256" key="14">
    <source>
        <dbReference type="ARBA" id="ARBA00023157"/>
    </source>
</evidence>
<keyword evidence="22 24" id="KW-0407">Ion channel</keyword>
<dbReference type="PANTHER" id="PTHR46447:SF1">
    <property type="entry name" value="INTERLEUKIN ENHANCER-BINDING FACTOR 2"/>
    <property type="match status" value="1"/>
</dbReference>
<keyword evidence="15" id="KW-0010">Activator</keyword>
<dbReference type="NCBIfam" id="TIGR00860">
    <property type="entry name" value="LIC"/>
    <property type="match status" value="1"/>
</dbReference>
<dbReference type="Gene3D" id="3.90.215.10">
    <property type="entry name" value="Gamma Fibrinogen, chain A, domain 1"/>
    <property type="match status" value="1"/>
</dbReference>
<dbReference type="Pfam" id="PF02932">
    <property type="entry name" value="Neur_chan_memb"/>
    <property type="match status" value="1"/>
</dbReference>
<dbReference type="GO" id="GO:0003677">
    <property type="term" value="F:DNA binding"/>
    <property type="evidence" value="ECO:0007669"/>
    <property type="project" value="UniProtKB-KW"/>
</dbReference>
<dbReference type="PROSITE" id="PS51406">
    <property type="entry name" value="FIBRINOGEN_C_2"/>
    <property type="match status" value="1"/>
</dbReference>
<dbReference type="PROSITE" id="PS51703">
    <property type="entry name" value="DZF"/>
    <property type="match status" value="1"/>
</dbReference>
<feature type="domain" description="DZF" evidence="27">
    <location>
        <begin position="1392"/>
        <end position="1745"/>
    </location>
</feature>
<evidence type="ECO:0000256" key="21">
    <source>
        <dbReference type="ARBA" id="ARBA00023286"/>
    </source>
</evidence>
<dbReference type="PRINTS" id="PR00254">
    <property type="entry name" value="NICOTINICR"/>
</dbReference>
<dbReference type="SUPFAM" id="SSF56496">
    <property type="entry name" value="Fibrinogen C-terminal domain-like"/>
    <property type="match status" value="1"/>
</dbReference>
<dbReference type="InterPro" id="IPR036734">
    <property type="entry name" value="Neur_chan_lig-bd_sf"/>
</dbReference>
<sequence length="1761" mass="200264">MAGKVAFCTLFVAIFMIKITLQTLQDDIAAQMNATEKTLTRKRRYLIFPEGSSLQLVFCFTMPSVGVGQIFTVGATAALAWELPHDPFVPFRRPSELLHRIDKPEKHTSGGWSLQNTKSPAPVTYKKTYYNPFLINKPPPIGYTTISKFSQKLAPQGFTRAQSKTKNRYYEGSGRTNKNRNQYGTGQTARGQSRRKEPVTTYLHPVYHKVYRRTRRDLYAKIEGLFTALSKDGKACLLKAVCEVSKATRDRGTFMAEIIKAIFRVRHHEDEGHEEKDEYDLAANKQHNCTEIPVVVGNQDAKRLYDDLLSNYNRLIRPVGNNSDRLTVKMGLKLSQLIDVNLKNQIMTTNVWVEQEWNDYKLKWNPDDYNGVETLHVPSEHIWLPDIVLYNNADGNYEVTIMTKAILHHTGKVVWKPPAIYKSFCEIDVEYFPFDEQTCFMKFGSWTYDGYMVDLRHLSQVQDSNKIDVGIDLQDYYISVEWDIMKVPAVRNEKFYSCCEEPYPDIIFNITLRRKTLFYTVNLIIPCVGISFLSILVFYLPSDSGEKVSLCISILLSLTVFFLLLVEIIPPTSITVPLLGKYLLFTMLLCTLSVVITIAVLNVNFRSPVTHKLAPWVRVFFIDILPKFLFIERPKKDDDDDNKCQDSMLTDVIQVPIMEKCKPFEKTSFDSFDLGLPPPSRFDVAASGGMGPCFGEPPFPSMPLSGGDEDLYSPASCRTNTFDGTSDASPSFDKLDMHDMERTIADSRFIAQHVRNKDSFENVEEDWKYVAMVLDRLFLWIFTLACVVGTGLIIFNAPSLYDTTKPIDVLISKVAKKKMALLKMPLYTLYPTTMTCIVLLLVLLLPKCVLLVPTEETPRNTHHEEVNTLKHLTKILSDNLEKWNNLFLNMLEPRMASTATSLANIDSNINNLQERAHVWDTFQLHVSAWNDQLATLDRKADIISKGQEKILALDSKINTIANMEYKLDEALTKIDSVQEGLSNLKEETQNQRDHKNHDILFGEFATRGILSTIKMVEKKLDRLLLSQENSILRGKMGDERPKLTIKCNTPRFVEELLNDISSKVDVIFDRISGKDENVNDYGIDEYVDGSGDSEASLGSNDKKRRKRAIRTHQTINQPIEELLDKTTKIENISREILDKTNENFDRLSKKCRLHDIEGKMEILVDKYFARRETYLGNFPCGVEGRTRCGGGKIKRAVLIKSGKLGCEDLDRDHNSGIYIFGNPTEFNVMNRTFNEQYCEIRDEGSWTVIQRRDAFTSPQSFNLSWSDYKNGFGDLNKDFWFGNDFISRLSQEKNLMLRFEVDNVWGGHYWGEYSTFRVLSEENNYQIIVDGLRGNAILLIKEIIISEERKTVRKRYATMKVGGTAGYIMARGGIRGRGGMNRGIGRPPYKVKMFLPRHPFDLALCESSFPRVKPAPDETAFTQALLKRNVDLSPTPAEQTAILNLVTKIQTVLDNLVVAPGAFDACQLEEVRQVGSFKKGTMVTGHNVADIVVILKTLPTREAVEALGNKVKEDLKSLMKSEVVTKGEQLTHTTNERGIEISNSFACVRVMVTTLHHNIRKLDPEIHLDQKIMLSHLAAIRHSRWFEENAHHSSIKVLIRLLRDIRTRFEGFEPLTPWMLDLLAHFAIMHNPSRQALPINVAFRRVFQLLSAGLFLPGSAGITDPCEGVSLRIHTAMTLEQQDICCLTAQTLLRVLSHGGYKHILGLEGNASVAKEMSVWDGVVVSPLDKAYENPPEKKEGEEEDEDMEAEGDESMETIEN</sequence>
<keyword evidence="7 24" id="KW-0732">Signal</keyword>
<dbReference type="Gene3D" id="1.10.1410.40">
    <property type="match status" value="1"/>
</dbReference>
<dbReference type="Pfam" id="PF20965">
    <property type="entry name" value="DZF_C"/>
    <property type="match status" value="1"/>
</dbReference>
<evidence type="ECO:0000313" key="29">
    <source>
        <dbReference type="Proteomes" id="UP000719412"/>
    </source>
</evidence>
<comment type="subcellular location">
    <subcellularLocation>
        <location evidence="2">Nucleus</location>
    </subcellularLocation>
    <subcellularLocation>
        <location evidence="23">Postsynaptic cell membrane</location>
        <topology evidence="23">Multi-pass membrane protein</topology>
    </subcellularLocation>
</comment>
<accession>A0A8J6H9J7</accession>
<keyword evidence="17" id="KW-0675">Receptor</keyword>
<keyword evidence="9" id="KW-0805">Transcription regulation</keyword>
<feature type="region of interest" description="Disordered" evidence="25">
    <location>
        <begin position="1730"/>
        <end position="1761"/>
    </location>
</feature>